<keyword evidence="2" id="KW-1185">Reference proteome</keyword>
<comment type="caution">
    <text evidence="1">The sequence shown here is derived from an EMBL/GenBank/DDBJ whole genome shotgun (WGS) entry which is preliminary data.</text>
</comment>
<organism evidence="1 2">
    <name type="scientific">Trichonephila inaurata madagascariensis</name>
    <dbReference type="NCBI Taxonomy" id="2747483"/>
    <lineage>
        <taxon>Eukaryota</taxon>
        <taxon>Metazoa</taxon>
        <taxon>Ecdysozoa</taxon>
        <taxon>Arthropoda</taxon>
        <taxon>Chelicerata</taxon>
        <taxon>Arachnida</taxon>
        <taxon>Araneae</taxon>
        <taxon>Araneomorphae</taxon>
        <taxon>Entelegynae</taxon>
        <taxon>Araneoidea</taxon>
        <taxon>Nephilidae</taxon>
        <taxon>Trichonephila</taxon>
        <taxon>Trichonephila inaurata</taxon>
    </lineage>
</organism>
<sequence>MSAEPTKIRKRATNKGHYQATCEQIQTNRQQQVVDENVLDDHRQLTIRSRYYLNLFTNNLILTLGGCFPNDAPLHTFSHLVSRKPRIGEHFL</sequence>
<proteinExistence type="predicted"/>
<reference evidence="1" key="1">
    <citation type="submission" date="2020-08" db="EMBL/GenBank/DDBJ databases">
        <title>Multicomponent nature underlies the extraordinary mechanical properties of spider dragline silk.</title>
        <authorList>
            <person name="Kono N."/>
            <person name="Nakamura H."/>
            <person name="Mori M."/>
            <person name="Yoshida Y."/>
            <person name="Ohtoshi R."/>
            <person name="Malay A.D."/>
            <person name="Moran D.A.P."/>
            <person name="Tomita M."/>
            <person name="Numata K."/>
            <person name="Arakawa K."/>
        </authorList>
    </citation>
    <scope>NUCLEOTIDE SEQUENCE</scope>
</reference>
<protein>
    <submittedName>
        <fullName evidence="1">Uncharacterized protein</fullName>
    </submittedName>
</protein>
<evidence type="ECO:0000313" key="2">
    <source>
        <dbReference type="Proteomes" id="UP000886998"/>
    </source>
</evidence>
<dbReference type="Proteomes" id="UP000886998">
    <property type="component" value="Unassembled WGS sequence"/>
</dbReference>
<name>A0A8X6YIE5_9ARAC</name>
<dbReference type="EMBL" id="BMAV01019226">
    <property type="protein sequence ID" value="GFY72039.1"/>
    <property type="molecule type" value="Genomic_DNA"/>
</dbReference>
<dbReference type="AlphaFoldDB" id="A0A8X6YIE5"/>
<gene>
    <name evidence="1" type="ORF">TNIN_385781</name>
</gene>
<accession>A0A8X6YIE5</accession>
<evidence type="ECO:0000313" key="1">
    <source>
        <dbReference type="EMBL" id="GFY72039.1"/>
    </source>
</evidence>